<dbReference type="AlphaFoldDB" id="A0A0F9DVX6"/>
<reference evidence="1" key="1">
    <citation type="journal article" date="2015" name="Nature">
        <title>Complex archaea that bridge the gap between prokaryotes and eukaryotes.</title>
        <authorList>
            <person name="Spang A."/>
            <person name="Saw J.H."/>
            <person name="Jorgensen S.L."/>
            <person name="Zaremba-Niedzwiedzka K."/>
            <person name="Martijn J."/>
            <person name="Lind A.E."/>
            <person name="van Eijk R."/>
            <person name="Schleper C."/>
            <person name="Guy L."/>
            <person name="Ettema T.J."/>
        </authorList>
    </citation>
    <scope>NUCLEOTIDE SEQUENCE</scope>
</reference>
<gene>
    <name evidence="1" type="ORF">LCGC14_2149080</name>
</gene>
<sequence>MNKDKDCLNCDDGCKAARFCDGCDEKLCVGCWSEHNKDAPCHDEAGHEDALTIVRGGGKSA</sequence>
<protein>
    <submittedName>
        <fullName evidence="1">Uncharacterized protein</fullName>
    </submittedName>
</protein>
<name>A0A0F9DVX6_9ZZZZ</name>
<proteinExistence type="predicted"/>
<evidence type="ECO:0000313" key="1">
    <source>
        <dbReference type="EMBL" id="KKL66028.1"/>
    </source>
</evidence>
<organism evidence="1">
    <name type="scientific">marine sediment metagenome</name>
    <dbReference type="NCBI Taxonomy" id="412755"/>
    <lineage>
        <taxon>unclassified sequences</taxon>
        <taxon>metagenomes</taxon>
        <taxon>ecological metagenomes</taxon>
    </lineage>
</organism>
<accession>A0A0F9DVX6</accession>
<comment type="caution">
    <text evidence="1">The sequence shown here is derived from an EMBL/GenBank/DDBJ whole genome shotgun (WGS) entry which is preliminary data.</text>
</comment>
<dbReference type="EMBL" id="LAZR01027337">
    <property type="protein sequence ID" value="KKL66028.1"/>
    <property type="molecule type" value="Genomic_DNA"/>
</dbReference>